<organism evidence="1 2">
    <name type="scientific">Trifolium medium</name>
    <dbReference type="NCBI Taxonomy" id="97028"/>
    <lineage>
        <taxon>Eukaryota</taxon>
        <taxon>Viridiplantae</taxon>
        <taxon>Streptophyta</taxon>
        <taxon>Embryophyta</taxon>
        <taxon>Tracheophyta</taxon>
        <taxon>Spermatophyta</taxon>
        <taxon>Magnoliopsida</taxon>
        <taxon>eudicotyledons</taxon>
        <taxon>Gunneridae</taxon>
        <taxon>Pentapetalae</taxon>
        <taxon>rosids</taxon>
        <taxon>fabids</taxon>
        <taxon>Fabales</taxon>
        <taxon>Fabaceae</taxon>
        <taxon>Papilionoideae</taxon>
        <taxon>50 kb inversion clade</taxon>
        <taxon>NPAAA clade</taxon>
        <taxon>Hologalegina</taxon>
        <taxon>IRL clade</taxon>
        <taxon>Trifolieae</taxon>
        <taxon>Trifolium</taxon>
    </lineage>
</organism>
<proteinExistence type="predicted"/>
<accession>A0A392P488</accession>
<reference evidence="1 2" key="1">
    <citation type="journal article" date="2018" name="Front. Plant Sci.">
        <title>Red Clover (Trifolium pratense) and Zigzag Clover (T. medium) - A Picture of Genomic Similarities and Differences.</title>
        <authorList>
            <person name="Dluhosova J."/>
            <person name="Istvanek J."/>
            <person name="Nedelnik J."/>
            <person name="Repkova J."/>
        </authorList>
    </citation>
    <scope>NUCLEOTIDE SEQUENCE [LARGE SCALE GENOMIC DNA]</scope>
    <source>
        <strain evidence="2">cv. 10/8</strain>
        <tissue evidence="1">Leaf</tissue>
    </source>
</reference>
<protein>
    <submittedName>
        <fullName evidence="1">Putative gamma-irradiation and mitomycin C induced protein</fullName>
    </submittedName>
</protein>
<dbReference type="PANTHER" id="PTHR33566">
    <property type="entry name" value="EN/SPM-LIKE TRANSPOSON-RELATED"/>
    <property type="match status" value="1"/>
</dbReference>
<evidence type="ECO:0000313" key="1">
    <source>
        <dbReference type="EMBL" id="MCI06838.1"/>
    </source>
</evidence>
<dbReference type="Proteomes" id="UP000265520">
    <property type="component" value="Unassembled WGS sequence"/>
</dbReference>
<feature type="non-terminal residue" evidence="1">
    <location>
        <position position="142"/>
    </location>
</feature>
<comment type="caution">
    <text evidence="1">The sequence shown here is derived from an EMBL/GenBank/DDBJ whole genome shotgun (WGS) entry which is preliminary data.</text>
</comment>
<sequence length="142" mass="15948">MVPGCCAAGSQLENVEFEIVNIDGEVDTKIHQDDQYGQFHMLTIKSDLLNAENSMRYTFKHGRCTIPYIRVPDIEGTFCFEASHSKYTELCLAVKVQVIKMPNAKDDAQFLSPEKNIFPLPELSPLNCGNDLMMSVINSTNK</sequence>
<evidence type="ECO:0000313" key="2">
    <source>
        <dbReference type="Proteomes" id="UP000265520"/>
    </source>
</evidence>
<dbReference type="EMBL" id="LXQA010063254">
    <property type="protein sequence ID" value="MCI06838.1"/>
    <property type="molecule type" value="Genomic_DNA"/>
</dbReference>
<name>A0A392P488_9FABA</name>
<dbReference type="AlphaFoldDB" id="A0A392P488"/>
<keyword evidence="2" id="KW-1185">Reference proteome</keyword>
<dbReference type="PANTHER" id="PTHR33566:SF1">
    <property type="entry name" value="EN_SPM-LIKE TRANSPOSON-RELATED"/>
    <property type="match status" value="1"/>
</dbReference>